<dbReference type="Gene3D" id="2.60.40.60">
    <property type="entry name" value="Cadherins"/>
    <property type="match status" value="1"/>
</dbReference>
<feature type="domain" description="Cadherin" evidence="10">
    <location>
        <begin position="148"/>
        <end position="222"/>
    </location>
</feature>
<gene>
    <name evidence="11" type="ORF">SKAU_G00345900</name>
</gene>
<dbReference type="GO" id="GO:0008013">
    <property type="term" value="F:beta-catenin binding"/>
    <property type="evidence" value="ECO:0007669"/>
    <property type="project" value="TreeGrafter"/>
</dbReference>
<dbReference type="PANTHER" id="PTHR24027:SF319">
    <property type="entry name" value="CADHERIN-1"/>
    <property type="match status" value="1"/>
</dbReference>
<protein>
    <recommendedName>
        <fullName evidence="10">Cadherin domain-containing protein</fullName>
    </recommendedName>
</protein>
<dbReference type="GO" id="GO:0007156">
    <property type="term" value="P:homophilic cell adhesion via plasma membrane adhesion molecules"/>
    <property type="evidence" value="ECO:0007669"/>
    <property type="project" value="InterPro"/>
</dbReference>
<dbReference type="SMART" id="SM00112">
    <property type="entry name" value="CA"/>
    <property type="match status" value="1"/>
</dbReference>
<evidence type="ECO:0000256" key="4">
    <source>
        <dbReference type="ARBA" id="ARBA00022837"/>
    </source>
</evidence>
<sequence length="251" mass="27890">MHFEVILLFMHGWAIGILAETLPCQPRNTSINKDSTHLLNKETDVKLHHGPKEFSNGPNKMSTVAVTHEPRYSDHGHQSKVQQVTGMSSSAPKSLPVLVFPQSSKGLKRRKRDWVIPPINFPENDRGPFPKVMVQIRSSRDKEVSLGYHITGPGADEPPIKIFIIDKGTGKLSVTQPLDREGIAKYKLFAYVTDESGDGGRVEVPKEIIINVIDQNDHNPEFTKDPFLGSVAESSPISTFISWQISESSTV</sequence>
<keyword evidence="6" id="KW-0472">Membrane</keyword>
<dbReference type="GO" id="GO:0000902">
    <property type="term" value="P:cell morphogenesis"/>
    <property type="evidence" value="ECO:0007669"/>
    <property type="project" value="TreeGrafter"/>
</dbReference>
<keyword evidence="3" id="KW-0677">Repeat</keyword>
<name>A0A9Q1EJI6_SYNKA</name>
<dbReference type="GO" id="GO:0045296">
    <property type="term" value="F:cadherin binding"/>
    <property type="evidence" value="ECO:0007669"/>
    <property type="project" value="TreeGrafter"/>
</dbReference>
<evidence type="ECO:0000256" key="7">
    <source>
        <dbReference type="ARBA" id="ARBA00023180"/>
    </source>
</evidence>
<feature type="signal peptide" evidence="9">
    <location>
        <begin position="1"/>
        <end position="19"/>
    </location>
</feature>
<keyword evidence="9" id="KW-0732">Signal</keyword>
<dbReference type="EMBL" id="JAINUF010000016">
    <property type="protein sequence ID" value="KAJ8339957.1"/>
    <property type="molecule type" value="Genomic_DNA"/>
</dbReference>
<dbReference type="GO" id="GO:0044331">
    <property type="term" value="P:cell-cell adhesion mediated by cadherin"/>
    <property type="evidence" value="ECO:0007669"/>
    <property type="project" value="TreeGrafter"/>
</dbReference>
<dbReference type="InterPro" id="IPR015919">
    <property type="entry name" value="Cadherin-like_sf"/>
</dbReference>
<comment type="caution">
    <text evidence="11">The sequence shown here is derived from an EMBL/GenBank/DDBJ whole genome shotgun (WGS) entry which is preliminary data.</text>
</comment>
<evidence type="ECO:0000313" key="12">
    <source>
        <dbReference type="Proteomes" id="UP001152622"/>
    </source>
</evidence>
<dbReference type="GO" id="GO:0005737">
    <property type="term" value="C:cytoplasm"/>
    <property type="evidence" value="ECO:0007669"/>
    <property type="project" value="TreeGrafter"/>
</dbReference>
<evidence type="ECO:0000256" key="8">
    <source>
        <dbReference type="PROSITE-ProRule" id="PRU00043"/>
    </source>
</evidence>
<dbReference type="InterPro" id="IPR039808">
    <property type="entry name" value="Cadherin"/>
</dbReference>
<keyword evidence="12" id="KW-1185">Reference proteome</keyword>
<evidence type="ECO:0000256" key="3">
    <source>
        <dbReference type="ARBA" id="ARBA00022737"/>
    </source>
</evidence>
<evidence type="ECO:0000313" key="11">
    <source>
        <dbReference type="EMBL" id="KAJ8339957.1"/>
    </source>
</evidence>
<dbReference type="OrthoDB" id="6079678at2759"/>
<keyword evidence="7" id="KW-0325">Glycoprotein</keyword>
<evidence type="ECO:0000256" key="6">
    <source>
        <dbReference type="ARBA" id="ARBA00023136"/>
    </source>
</evidence>
<accession>A0A9Q1EJI6</accession>
<dbReference type="GO" id="GO:0016339">
    <property type="term" value="P:calcium-dependent cell-cell adhesion via plasma membrane cell adhesion molecules"/>
    <property type="evidence" value="ECO:0007669"/>
    <property type="project" value="TreeGrafter"/>
</dbReference>
<comment type="subcellular location">
    <subcellularLocation>
        <location evidence="1">Cell membrane</location>
    </subcellularLocation>
</comment>
<dbReference type="InterPro" id="IPR020894">
    <property type="entry name" value="Cadherin_CS"/>
</dbReference>
<evidence type="ECO:0000259" key="10">
    <source>
        <dbReference type="PROSITE" id="PS50268"/>
    </source>
</evidence>
<dbReference type="Proteomes" id="UP001152622">
    <property type="component" value="Chromosome 16"/>
</dbReference>
<dbReference type="GO" id="GO:0005912">
    <property type="term" value="C:adherens junction"/>
    <property type="evidence" value="ECO:0007669"/>
    <property type="project" value="TreeGrafter"/>
</dbReference>
<dbReference type="PROSITE" id="PS00232">
    <property type="entry name" value="CADHERIN_1"/>
    <property type="match status" value="1"/>
</dbReference>
<organism evidence="11 12">
    <name type="scientific">Synaphobranchus kaupii</name>
    <name type="common">Kaup's arrowtooth eel</name>
    <dbReference type="NCBI Taxonomy" id="118154"/>
    <lineage>
        <taxon>Eukaryota</taxon>
        <taxon>Metazoa</taxon>
        <taxon>Chordata</taxon>
        <taxon>Craniata</taxon>
        <taxon>Vertebrata</taxon>
        <taxon>Euteleostomi</taxon>
        <taxon>Actinopterygii</taxon>
        <taxon>Neopterygii</taxon>
        <taxon>Teleostei</taxon>
        <taxon>Anguilliformes</taxon>
        <taxon>Synaphobranchidae</taxon>
        <taxon>Synaphobranchus</taxon>
    </lineage>
</organism>
<dbReference type="GO" id="GO:0016477">
    <property type="term" value="P:cell migration"/>
    <property type="evidence" value="ECO:0007669"/>
    <property type="project" value="TreeGrafter"/>
</dbReference>
<evidence type="ECO:0000256" key="1">
    <source>
        <dbReference type="ARBA" id="ARBA00004236"/>
    </source>
</evidence>
<dbReference type="SUPFAM" id="SSF49313">
    <property type="entry name" value="Cadherin-like"/>
    <property type="match status" value="1"/>
</dbReference>
<proteinExistence type="predicted"/>
<evidence type="ECO:0000256" key="5">
    <source>
        <dbReference type="ARBA" id="ARBA00022889"/>
    </source>
</evidence>
<dbReference type="GO" id="GO:0034332">
    <property type="term" value="P:adherens junction organization"/>
    <property type="evidence" value="ECO:0007669"/>
    <property type="project" value="TreeGrafter"/>
</dbReference>
<dbReference type="PROSITE" id="PS50268">
    <property type="entry name" value="CADHERIN_2"/>
    <property type="match status" value="1"/>
</dbReference>
<dbReference type="AlphaFoldDB" id="A0A9Q1EJI6"/>
<keyword evidence="5" id="KW-0130">Cell adhesion</keyword>
<dbReference type="PRINTS" id="PR00205">
    <property type="entry name" value="CADHERIN"/>
</dbReference>
<evidence type="ECO:0000256" key="2">
    <source>
        <dbReference type="ARBA" id="ARBA00022475"/>
    </source>
</evidence>
<dbReference type="GO" id="GO:0016342">
    <property type="term" value="C:catenin complex"/>
    <property type="evidence" value="ECO:0007669"/>
    <property type="project" value="TreeGrafter"/>
</dbReference>
<dbReference type="Pfam" id="PF00028">
    <property type="entry name" value="Cadherin"/>
    <property type="match status" value="1"/>
</dbReference>
<dbReference type="PANTHER" id="PTHR24027">
    <property type="entry name" value="CADHERIN-23"/>
    <property type="match status" value="1"/>
</dbReference>
<evidence type="ECO:0000256" key="9">
    <source>
        <dbReference type="SAM" id="SignalP"/>
    </source>
</evidence>
<dbReference type="GO" id="GO:0005509">
    <property type="term" value="F:calcium ion binding"/>
    <property type="evidence" value="ECO:0007669"/>
    <property type="project" value="UniProtKB-UniRule"/>
</dbReference>
<keyword evidence="2" id="KW-1003">Cell membrane</keyword>
<dbReference type="GO" id="GO:0007043">
    <property type="term" value="P:cell-cell junction assembly"/>
    <property type="evidence" value="ECO:0007669"/>
    <property type="project" value="TreeGrafter"/>
</dbReference>
<feature type="chain" id="PRO_5040149245" description="Cadherin domain-containing protein" evidence="9">
    <location>
        <begin position="20"/>
        <end position="251"/>
    </location>
</feature>
<dbReference type="FunFam" id="2.60.40.60:FF:000011">
    <property type="entry name" value="Cadherin 1"/>
    <property type="match status" value="1"/>
</dbReference>
<keyword evidence="4 8" id="KW-0106">Calcium</keyword>
<dbReference type="InterPro" id="IPR002126">
    <property type="entry name" value="Cadherin-like_dom"/>
</dbReference>
<reference evidence="11" key="1">
    <citation type="journal article" date="2023" name="Science">
        <title>Genome structures resolve the early diversification of teleost fishes.</title>
        <authorList>
            <person name="Parey E."/>
            <person name="Louis A."/>
            <person name="Montfort J."/>
            <person name="Bouchez O."/>
            <person name="Roques C."/>
            <person name="Iampietro C."/>
            <person name="Lluch J."/>
            <person name="Castinel A."/>
            <person name="Donnadieu C."/>
            <person name="Desvignes T."/>
            <person name="Floi Bucao C."/>
            <person name="Jouanno E."/>
            <person name="Wen M."/>
            <person name="Mejri S."/>
            <person name="Dirks R."/>
            <person name="Jansen H."/>
            <person name="Henkel C."/>
            <person name="Chen W.J."/>
            <person name="Zahm M."/>
            <person name="Cabau C."/>
            <person name="Klopp C."/>
            <person name="Thompson A.W."/>
            <person name="Robinson-Rechavi M."/>
            <person name="Braasch I."/>
            <person name="Lecointre G."/>
            <person name="Bobe J."/>
            <person name="Postlethwait J.H."/>
            <person name="Berthelot C."/>
            <person name="Roest Crollius H."/>
            <person name="Guiguen Y."/>
        </authorList>
    </citation>
    <scope>NUCLEOTIDE SEQUENCE</scope>
    <source>
        <strain evidence="11">WJC10195</strain>
    </source>
</reference>